<evidence type="ECO:0000313" key="2">
    <source>
        <dbReference type="WBParaSite" id="ACRNAN_scaffold14547.g30252.t1"/>
    </source>
</evidence>
<accession>A0A914CWI2</accession>
<proteinExistence type="predicted"/>
<protein>
    <submittedName>
        <fullName evidence="2">Uncharacterized protein</fullName>
    </submittedName>
</protein>
<name>A0A914CWI2_9BILA</name>
<dbReference type="WBParaSite" id="ACRNAN_scaffold14547.g30252.t1">
    <property type="protein sequence ID" value="ACRNAN_scaffold14547.g30252.t1"/>
    <property type="gene ID" value="ACRNAN_scaffold14547.g30252"/>
</dbReference>
<dbReference type="Proteomes" id="UP000887540">
    <property type="component" value="Unplaced"/>
</dbReference>
<organism evidence="1 2">
    <name type="scientific">Acrobeloides nanus</name>
    <dbReference type="NCBI Taxonomy" id="290746"/>
    <lineage>
        <taxon>Eukaryota</taxon>
        <taxon>Metazoa</taxon>
        <taxon>Ecdysozoa</taxon>
        <taxon>Nematoda</taxon>
        <taxon>Chromadorea</taxon>
        <taxon>Rhabditida</taxon>
        <taxon>Tylenchina</taxon>
        <taxon>Cephalobomorpha</taxon>
        <taxon>Cephaloboidea</taxon>
        <taxon>Cephalobidae</taxon>
        <taxon>Acrobeloides</taxon>
    </lineage>
</organism>
<reference evidence="2" key="1">
    <citation type="submission" date="2022-11" db="UniProtKB">
        <authorList>
            <consortium name="WormBaseParasite"/>
        </authorList>
    </citation>
    <scope>IDENTIFICATION</scope>
</reference>
<keyword evidence="1" id="KW-1185">Reference proteome</keyword>
<sequence>MRLLARFFFEDRPHGVVERVQIWAIGRPFTSGVSPMRVDCDDIGAIVPKKVLGLNRFVGWSTILLEDSFFVFKNVFRPREKVLSKQVHVHVAVDLRLLVDKNQWGLASGGDGGPNHHRLGLLGSFNCSFFIVRRLFRPNPVVLMVERLKKR</sequence>
<evidence type="ECO:0000313" key="1">
    <source>
        <dbReference type="Proteomes" id="UP000887540"/>
    </source>
</evidence>
<dbReference type="AlphaFoldDB" id="A0A914CWI2"/>